<feature type="compositionally biased region" description="Polar residues" evidence="1">
    <location>
        <begin position="1"/>
        <end position="18"/>
    </location>
</feature>
<protein>
    <submittedName>
        <fullName evidence="2">Uncharacterized protein</fullName>
    </submittedName>
</protein>
<dbReference type="Proteomes" id="UP000027195">
    <property type="component" value="Unassembled WGS sequence"/>
</dbReference>
<evidence type="ECO:0000256" key="1">
    <source>
        <dbReference type="SAM" id="MobiDB-lite"/>
    </source>
</evidence>
<feature type="region of interest" description="Disordered" evidence="1">
    <location>
        <begin position="1"/>
        <end position="80"/>
    </location>
</feature>
<sequence>MSTNPPTESSCSKCQRFTPTPMPIWTTSFPPQGGPPQVRSPMSPLTPIPQWTTLMSPPSPLHTRLPPIGMPSSTPIALTNPPPVALTSHLAPSPGILLDLTPHIAQPKARLHPAPPAASTTPIDPQIKVDRTARVVSSLVADLTWVPPGGHPSLTPPL</sequence>
<name>A0A067M8K8_BOTB1</name>
<organism evidence="2 3">
    <name type="scientific">Botryobasidium botryosum (strain FD-172 SS1)</name>
    <dbReference type="NCBI Taxonomy" id="930990"/>
    <lineage>
        <taxon>Eukaryota</taxon>
        <taxon>Fungi</taxon>
        <taxon>Dikarya</taxon>
        <taxon>Basidiomycota</taxon>
        <taxon>Agaricomycotina</taxon>
        <taxon>Agaricomycetes</taxon>
        <taxon>Cantharellales</taxon>
        <taxon>Botryobasidiaceae</taxon>
        <taxon>Botryobasidium</taxon>
    </lineage>
</organism>
<dbReference type="EMBL" id="KL198054">
    <property type="protein sequence ID" value="KDQ11874.1"/>
    <property type="molecule type" value="Genomic_DNA"/>
</dbReference>
<keyword evidence="3" id="KW-1185">Reference proteome</keyword>
<dbReference type="InParanoid" id="A0A067M8K8"/>
<evidence type="ECO:0000313" key="2">
    <source>
        <dbReference type="EMBL" id="KDQ11874.1"/>
    </source>
</evidence>
<reference evidence="3" key="1">
    <citation type="journal article" date="2014" name="Proc. Natl. Acad. Sci. U.S.A.">
        <title>Extensive sampling of basidiomycete genomes demonstrates inadequacy of the white-rot/brown-rot paradigm for wood decay fungi.</title>
        <authorList>
            <person name="Riley R."/>
            <person name="Salamov A.A."/>
            <person name="Brown D.W."/>
            <person name="Nagy L.G."/>
            <person name="Floudas D."/>
            <person name="Held B.W."/>
            <person name="Levasseur A."/>
            <person name="Lombard V."/>
            <person name="Morin E."/>
            <person name="Otillar R."/>
            <person name="Lindquist E.A."/>
            <person name="Sun H."/>
            <person name="LaButti K.M."/>
            <person name="Schmutz J."/>
            <person name="Jabbour D."/>
            <person name="Luo H."/>
            <person name="Baker S.E."/>
            <person name="Pisabarro A.G."/>
            <person name="Walton J.D."/>
            <person name="Blanchette R.A."/>
            <person name="Henrissat B."/>
            <person name="Martin F."/>
            <person name="Cullen D."/>
            <person name="Hibbett D.S."/>
            <person name="Grigoriev I.V."/>
        </authorList>
    </citation>
    <scope>NUCLEOTIDE SEQUENCE [LARGE SCALE GENOMIC DNA]</scope>
    <source>
        <strain evidence="3">FD-172 SS1</strain>
    </source>
</reference>
<dbReference type="HOGENOM" id="CLU_1669106_0_0_1"/>
<accession>A0A067M8K8</accession>
<dbReference type="AlphaFoldDB" id="A0A067M8K8"/>
<gene>
    <name evidence="2" type="ORF">BOTBODRAFT_176873</name>
</gene>
<proteinExistence type="predicted"/>
<evidence type="ECO:0000313" key="3">
    <source>
        <dbReference type="Proteomes" id="UP000027195"/>
    </source>
</evidence>